<gene>
    <name evidence="8" type="ORF">ASEP1449_LOCUS11969</name>
</gene>
<evidence type="ECO:0000256" key="4">
    <source>
        <dbReference type="ARBA" id="ARBA00022807"/>
    </source>
</evidence>
<organism evidence="8">
    <name type="scientific">Attheya septentrionalis</name>
    <dbReference type="NCBI Taxonomy" id="420275"/>
    <lineage>
        <taxon>Eukaryota</taxon>
        <taxon>Sar</taxon>
        <taxon>Stramenopiles</taxon>
        <taxon>Ochrophyta</taxon>
        <taxon>Bacillariophyta</taxon>
        <taxon>Coscinodiscophyceae</taxon>
        <taxon>Chaetocerotophycidae</taxon>
        <taxon>Chaetocerotales</taxon>
        <taxon>Attheyaceae</taxon>
        <taxon>Attheya</taxon>
    </lineage>
</organism>
<comment type="similarity">
    <text evidence="1">Belongs to the peptidase C2 family.</text>
</comment>
<keyword evidence="3" id="KW-0378">Hydrolase</keyword>
<dbReference type="Gene3D" id="3.90.70.10">
    <property type="entry name" value="Cysteine proteinases"/>
    <property type="match status" value="1"/>
</dbReference>
<dbReference type="PANTHER" id="PTHR10183:SF379">
    <property type="entry name" value="CALPAIN-5"/>
    <property type="match status" value="1"/>
</dbReference>
<reference evidence="8" key="1">
    <citation type="submission" date="2021-01" db="EMBL/GenBank/DDBJ databases">
        <authorList>
            <person name="Corre E."/>
            <person name="Pelletier E."/>
            <person name="Niang G."/>
            <person name="Scheremetjew M."/>
            <person name="Finn R."/>
            <person name="Kale V."/>
            <person name="Holt S."/>
            <person name="Cochrane G."/>
            <person name="Meng A."/>
            <person name="Brown T."/>
            <person name="Cohen L."/>
        </authorList>
    </citation>
    <scope>NUCLEOTIDE SEQUENCE</scope>
    <source>
        <strain evidence="8">CCMP2084</strain>
    </source>
</reference>
<evidence type="ECO:0000256" key="2">
    <source>
        <dbReference type="ARBA" id="ARBA00022670"/>
    </source>
</evidence>
<dbReference type="GO" id="GO:0006508">
    <property type="term" value="P:proteolysis"/>
    <property type="evidence" value="ECO:0007669"/>
    <property type="project" value="UniProtKB-KW"/>
</dbReference>
<comment type="caution">
    <text evidence="6">Lacks conserved residue(s) required for the propagation of feature annotation.</text>
</comment>
<sequence>MSGGYIVEALFDLTGAPTECIHLNGILAIHDHDELWARMMSFSDAGFLMGLATSGGGEGLVSCHAYSVLEVLEVHDSVVGEQPKLTSFFQTAKRQKLSPESQVHKESKDEEDDDVIFVDGPDARPGPCSRVKGERETIRLVRIRNPWGKKEWTGGWSASSEKWTRSLRSKLDGKSYAKGDGTFFMSFQDMLQRFSTLDIAKCHEGWVHKSYENIFIKSNGTCGRNISESSSGVFFARVVERTWAFISIVQPKKRANTQTQYWYSDASLILLKRPIHTGDQEWVSHAIILHGVRRTCTCEVFLDPLFEYCIIPFSVLPHVMGNPEAKNVSRTGMHSDTIGHSFRLTTYSSNEISIHEKMSKAVSGVAFPTIKCLHRELITSDKKILYVLGPQCILLATQGSGCIYFMVLNATHDKRLLVKLTVASGSKGALVAFGNTDDTHDLGPRMQRIVLVLMNNGREGHSMNELGFSYASDFVPAPVPVNSRKLPSNAILLGDPMELSMAGDVLAAGVDTGGVARMGKGTIDSCLWSSSTV</sequence>
<proteinExistence type="inferred from homology"/>
<accession>A0A7S2UK82</accession>
<dbReference type="Pfam" id="PF00648">
    <property type="entry name" value="Peptidase_C2"/>
    <property type="match status" value="2"/>
</dbReference>
<keyword evidence="2" id="KW-0645">Protease</keyword>
<feature type="domain" description="Calpain catalytic" evidence="7">
    <location>
        <begin position="1"/>
        <end position="203"/>
    </location>
</feature>
<dbReference type="GO" id="GO:0004198">
    <property type="term" value="F:calcium-dependent cysteine-type endopeptidase activity"/>
    <property type="evidence" value="ECO:0007669"/>
    <property type="project" value="InterPro"/>
</dbReference>
<keyword evidence="4" id="KW-0788">Thiol protease</keyword>
<name>A0A7S2UK82_9STRA</name>
<evidence type="ECO:0000256" key="1">
    <source>
        <dbReference type="ARBA" id="ARBA00007623"/>
    </source>
</evidence>
<evidence type="ECO:0000259" key="7">
    <source>
        <dbReference type="PROSITE" id="PS50203"/>
    </source>
</evidence>
<dbReference type="InterPro" id="IPR038765">
    <property type="entry name" value="Papain-like_cys_pep_sf"/>
</dbReference>
<feature type="active site" evidence="5">
    <location>
        <position position="145"/>
    </location>
</feature>
<evidence type="ECO:0000256" key="5">
    <source>
        <dbReference type="PIRSR" id="PIRSR622684-1"/>
    </source>
</evidence>
<protein>
    <recommendedName>
        <fullName evidence="7">Calpain catalytic domain-containing protein</fullName>
    </recommendedName>
</protein>
<dbReference type="PANTHER" id="PTHR10183">
    <property type="entry name" value="CALPAIN"/>
    <property type="match status" value="1"/>
</dbReference>
<dbReference type="PROSITE" id="PS50203">
    <property type="entry name" value="CALPAIN_CAT"/>
    <property type="match status" value="1"/>
</dbReference>
<evidence type="ECO:0000313" key="8">
    <source>
        <dbReference type="EMBL" id="CAD9820136.1"/>
    </source>
</evidence>
<evidence type="ECO:0000256" key="3">
    <source>
        <dbReference type="ARBA" id="ARBA00022801"/>
    </source>
</evidence>
<dbReference type="InterPro" id="IPR022684">
    <property type="entry name" value="Calpain_cysteine_protease"/>
</dbReference>
<dbReference type="SUPFAM" id="SSF54001">
    <property type="entry name" value="Cysteine proteinases"/>
    <property type="match status" value="1"/>
</dbReference>
<evidence type="ECO:0000256" key="6">
    <source>
        <dbReference type="PROSITE-ProRule" id="PRU00239"/>
    </source>
</evidence>
<dbReference type="InterPro" id="IPR001300">
    <property type="entry name" value="Peptidase_C2_calpain_cat"/>
</dbReference>
<dbReference type="AlphaFoldDB" id="A0A7S2UK82"/>
<dbReference type="EMBL" id="HBHQ01017876">
    <property type="protein sequence ID" value="CAD9820136.1"/>
    <property type="molecule type" value="Transcribed_RNA"/>
</dbReference>